<keyword evidence="5 8" id="KW-0863">Zinc-finger</keyword>
<keyword evidence="7" id="KW-0539">Nucleus</keyword>
<feature type="compositionally biased region" description="Polar residues" evidence="9">
    <location>
        <begin position="253"/>
        <end position="268"/>
    </location>
</feature>
<feature type="compositionally biased region" description="Low complexity" evidence="9">
    <location>
        <begin position="773"/>
        <end position="789"/>
    </location>
</feature>
<dbReference type="FunFam" id="3.30.40.10:FF:000042">
    <property type="entry name" value="protein AF-10 isoform X1"/>
    <property type="match status" value="1"/>
</dbReference>
<proteinExistence type="evidence at transcript level"/>
<feature type="compositionally biased region" description="Low complexity" evidence="9">
    <location>
        <begin position="836"/>
        <end position="860"/>
    </location>
</feature>
<feature type="compositionally biased region" description="Polar residues" evidence="9">
    <location>
        <begin position="293"/>
        <end position="302"/>
    </location>
</feature>
<evidence type="ECO:0000256" key="5">
    <source>
        <dbReference type="ARBA" id="ARBA00022771"/>
    </source>
</evidence>
<reference evidence="12" key="1">
    <citation type="journal article" date="2014" name="PLoS Negl. Trop. Dis.">
        <title>An updated insight into the Sialotranscriptome of Triatoma infestans: developmental stage and geographic variations.</title>
        <authorList>
            <person name="Schwarz A."/>
            <person name="Medrano-Mercado N."/>
            <person name="Schaub G.A."/>
            <person name="Struchiner C.J."/>
            <person name="Bargues M.D."/>
            <person name="Levy M.Z."/>
            <person name="Ribeiro J.M."/>
        </authorList>
    </citation>
    <scope>NUCLEOTIDE SEQUENCE</scope>
    <source>
        <strain evidence="12">Chile</strain>
        <tissue evidence="12">Salivary glands</tissue>
    </source>
</reference>
<feature type="compositionally biased region" description="Polar residues" evidence="9">
    <location>
        <begin position="343"/>
        <end position="360"/>
    </location>
</feature>
<feature type="compositionally biased region" description="Basic and acidic residues" evidence="9">
    <location>
        <begin position="361"/>
        <end position="370"/>
    </location>
</feature>
<dbReference type="InterPro" id="IPR034732">
    <property type="entry name" value="EPHD"/>
</dbReference>
<evidence type="ECO:0000256" key="4">
    <source>
        <dbReference type="ARBA" id="ARBA00022737"/>
    </source>
</evidence>
<dbReference type="GO" id="GO:0008270">
    <property type="term" value="F:zinc ion binding"/>
    <property type="evidence" value="ECO:0007669"/>
    <property type="project" value="UniProtKB-KW"/>
</dbReference>
<feature type="region of interest" description="Disordered" evidence="9">
    <location>
        <begin position="533"/>
        <end position="552"/>
    </location>
</feature>
<dbReference type="SUPFAM" id="SSF57903">
    <property type="entry name" value="FYVE/PHD zinc finger"/>
    <property type="match status" value="1"/>
</dbReference>
<evidence type="ECO:0000256" key="8">
    <source>
        <dbReference type="PROSITE-ProRule" id="PRU00146"/>
    </source>
</evidence>
<dbReference type="InterPro" id="IPR013083">
    <property type="entry name" value="Znf_RING/FYVE/PHD"/>
</dbReference>
<evidence type="ECO:0000259" key="10">
    <source>
        <dbReference type="PROSITE" id="PS50016"/>
    </source>
</evidence>
<dbReference type="AlphaFoldDB" id="A0A023EZ33"/>
<dbReference type="Pfam" id="PF13832">
    <property type="entry name" value="zf-HC5HC2H_2"/>
    <property type="match status" value="1"/>
</dbReference>
<dbReference type="CDD" id="cd20901">
    <property type="entry name" value="CC_AF10"/>
    <property type="match status" value="1"/>
</dbReference>
<feature type="region of interest" description="Disordered" evidence="9">
    <location>
        <begin position="767"/>
        <end position="800"/>
    </location>
</feature>
<feature type="compositionally biased region" description="Low complexity" evidence="9">
    <location>
        <begin position="226"/>
        <end position="238"/>
    </location>
</feature>
<evidence type="ECO:0000256" key="2">
    <source>
        <dbReference type="ARBA" id="ARBA00022553"/>
    </source>
</evidence>
<feature type="compositionally biased region" description="Low complexity" evidence="9">
    <location>
        <begin position="653"/>
        <end position="684"/>
    </location>
</feature>
<dbReference type="CDD" id="cd15574">
    <property type="entry name" value="PHD_AF10_AF17"/>
    <property type="match status" value="1"/>
</dbReference>
<evidence type="ECO:0000256" key="3">
    <source>
        <dbReference type="ARBA" id="ARBA00022723"/>
    </source>
</evidence>
<dbReference type="PANTHER" id="PTHR13793">
    <property type="entry name" value="PHD FINGER PROTEINS"/>
    <property type="match status" value="1"/>
</dbReference>
<feature type="compositionally biased region" description="Polar residues" evidence="9">
    <location>
        <begin position="861"/>
        <end position="876"/>
    </location>
</feature>
<feature type="domain" description="PHD-type" evidence="10">
    <location>
        <begin position="5"/>
        <end position="57"/>
    </location>
</feature>
<feature type="region of interest" description="Disordered" evidence="9">
    <location>
        <begin position="557"/>
        <end position="584"/>
    </location>
</feature>
<organism evidence="12">
    <name type="scientific">Triatoma infestans</name>
    <name type="common">Assassin bug</name>
    <dbReference type="NCBI Taxonomy" id="30076"/>
    <lineage>
        <taxon>Eukaryota</taxon>
        <taxon>Metazoa</taxon>
        <taxon>Ecdysozoa</taxon>
        <taxon>Arthropoda</taxon>
        <taxon>Hexapoda</taxon>
        <taxon>Insecta</taxon>
        <taxon>Pterygota</taxon>
        <taxon>Neoptera</taxon>
        <taxon>Paraneoptera</taxon>
        <taxon>Hemiptera</taxon>
        <taxon>Heteroptera</taxon>
        <taxon>Panheteroptera</taxon>
        <taxon>Cimicomorpha</taxon>
        <taxon>Reduviidae</taxon>
        <taxon>Triatominae</taxon>
        <taxon>Triatoma</taxon>
    </lineage>
</organism>
<accession>A0A023EZ33</accession>
<comment type="subcellular location">
    <subcellularLocation>
        <location evidence="1">Nucleus</location>
    </subcellularLocation>
</comment>
<dbReference type="Gene3D" id="3.30.40.10">
    <property type="entry name" value="Zinc/RING finger domain, C3HC4 (zinc finger)"/>
    <property type="match status" value="2"/>
</dbReference>
<feature type="compositionally biased region" description="Low complexity" evidence="9">
    <location>
        <begin position="561"/>
        <end position="577"/>
    </location>
</feature>
<dbReference type="InterPro" id="IPR001965">
    <property type="entry name" value="Znf_PHD"/>
</dbReference>
<dbReference type="GO" id="GO:0006357">
    <property type="term" value="P:regulation of transcription by RNA polymerase II"/>
    <property type="evidence" value="ECO:0007669"/>
    <property type="project" value="TreeGrafter"/>
</dbReference>
<feature type="region of interest" description="Disordered" evidence="9">
    <location>
        <begin position="812"/>
        <end position="895"/>
    </location>
</feature>
<evidence type="ECO:0000313" key="12">
    <source>
        <dbReference type="EMBL" id="JAC14468.1"/>
    </source>
</evidence>
<evidence type="ECO:0000259" key="11">
    <source>
        <dbReference type="PROSITE" id="PS51805"/>
    </source>
</evidence>
<dbReference type="InterPro" id="IPR019787">
    <property type="entry name" value="Znf_PHD-finger"/>
</dbReference>
<feature type="region of interest" description="Disordered" evidence="9">
    <location>
        <begin position="646"/>
        <end position="693"/>
    </location>
</feature>
<feature type="region of interest" description="Disordered" evidence="9">
    <location>
        <begin position="336"/>
        <end position="370"/>
    </location>
</feature>
<keyword evidence="6" id="KW-0862">Zinc</keyword>
<feature type="compositionally biased region" description="Low complexity" evidence="9">
    <location>
        <begin position="974"/>
        <end position="1004"/>
    </location>
</feature>
<feature type="region of interest" description="Disordered" evidence="9">
    <location>
        <begin position="425"/>
        <end position="524"/>
    </location>
</feature>
<dbReference type="InterPro" id="IPR011011">
    <property type="entry name" value="Znf_FYVE_PHD"/>
</dbReference>
<name>A0A023EZ33_TRIIF</name>
<feature type="region of interest" description="Disordered" evidence="9">
    <location>
        <begin position="253"/>
        <end position="324"/>
    </location>
</feature>
<feature type="compositionally biased region" description="Low complexity" evidence="9">
    <location>
        <begin position="428"/>
        <end position="472"/>
    </location>
</feature>
<keyword evidence="3" id="KW-0479">Metal-binding</keyword>
<dbReference type="GO" id="GO:0042393">
    <property type="term" value="F:histone binding"/>
    <property type="evidence" value="ECO:0007669"/>
    <property type="project" value="UniProtKB-ARBA"/>
</dbReference>
<keyword evidence="4" id="KW-0677">Repeat</keyword>
<dbReference type="GO" id="GO:0031491">
    <property type="term" value="F:nucleosome binding"/>
    <property type="evidence" value="ECO:0007669"/>
    <property type="project" value="TreeGrafter"/>
</dbReference>
<dbReference type="PROSITE" id="PS50016">
    <property type="entry name" value="ZF_PHD_2"/>
    <property type="match status" value="1"/>
</dbReference>
<dbReference type="PROSITE" id="PS51805">
    <property type="entry name" value="EPHD"/>
    <property type="match status" value="1"/>
</dbReference>
<dbReference type="PROSITE" id="PS01359">
    <property type="entry name" value="ZF_PHD_1"/>
    <property type="match status" value="1"/>
</dbReference>
<feature type="compositionally biased region" description="Low complexity" evidence="9">
    <location>
        <begin position="486"/>
        <end position="513"/>
    </location>
</feature>
<evidence type="ECO:0000256" key="9">
    <source>
        <dbReference type="SAM" id="MobiDB-lite"/>
    </source>
</evidence>
<evidence type="ECO:0000256" key="6">
    <source>
        <dbReference type="ARBA" id="ARBA00022833"/>
    </source>
</evidence>
<dbReference type="InterPro" id="IPR049773">
    <property type="entry name" value="AF10-like_CC"/>
</dbReference>
<feature type="compositionally biased region" description="Polar residues" evidence="9">
    <location>
        <begin position="928"/>
        <end position="938"/>
    </location>
</feature>
<dbReference type="FunFam" id="3.30.40.10:FF:000053">
    <property type="entry name" value="protein AF-10 isoform X2"/>
    <property type="match status" value="1"/>
</dbReference>
<feature type="domain" description="PHD-type" evidence="11">
    <location>
        <begin position="62"/>
        <end position="182"/>
    </location>
</feature>
<feature type="region of interest" description="Disordered" evidence="9">
    <location>
        <begin position="928"/>
        <end position="1004"/>
    </location>
</feature>
<feature type="region of interest" description="Disordered" evidence="9">
    <location>
        <begin position="194"/>
        <end position="238"/>
    </location>
</feature>
<dbReference type="SMART" id="SM00249">
    <property type="entry name" value="PHD"/>
    <property type="match status" value="2"/>
</dbReference>
<feature type="compositionally biased region" description="Low complexity" evidence="9">
    <location>
        <begin position="884"/>
        <end position="895"/>
    </location>
</feature>
<dbReference type="InterPro" id="IPR019786">
    <property type="entry name" value="Zinc_finger_PHD-type_CS"/>
</dbReference>
<dbReference type="CDD" id="cd15672">
    <property type="entry name" value="ePHD_AF10_like"/>
    <property type="match status" value="1"/>
</dbReference>
<dbReference type="PANTHER" id="PTHR13793:SF164">
    <property type="entry name" value="ALHAMBRA, ISOFORM P"/>
    <property type="match status" value="1"/>
</dbReference>
<dbReference type="InterPro" id="IPR050701">
    <property type="entry name" value="Histone_Mod_Regulator"/>
</dbReference>
<evidence type="ECO:0000256" key="1">
    <source>
        <dbReference type="ARBA" id="ARBA00004123"/>
    </source>
</evidence>
<dbReference type="GO" id="GO:0005634">
    <property type="term" value="C:nucleus"/>
    <property type="evidence" value="ECO:0007669"/>
    <property type="project" value="UniProtKB-SubCell"/>
</dbReference>
<dbReference type="Pfam" id="PF13831">
    <property type="entry name" value="PHD_2"/>
    <property type="match status" value="1"/>
</dbReference>
<keyword evidence="2" id="KW-0597">Phosphoprotein</keyword>
<dbReference type="EMBL" id="GBBI01004244">
    <property type="protein sequence ID" value="JAC14468.1"/>
    <property type="molecule type" value="mRNA"/>
</dbReference>
<protein>
    <submittedName>
        <fullName evidence="12">Putative phd finger protein af10</fullName>
    </submittedName>
</protein>
<dbReference type="InterPro" id="IPR049781">
    <property type="entry name" value="AF10/AF17_PHD"/>
</dbReference>
<evidence type="ECO:0000256" key="7">
    <source>
        <dbReference type="ARBA" id="ARBA00023242"/>
    </source>
</evidence>
<sequence>MKEMVGGCCVCSDDRGWTENPLVYCDGPSCTVAVHQACYGIVTVPTGNWYCRKCESQERSTKVRCELCPNKDGALKPTDNNAWAHVVCALYIPEVRFGNVTTMEPIILQQIPQERYNKTCYICDENSRTASRSTVGACMQCNKAGCRQTFHVTCAQAMGLLCEEAGNYMDNVKYCGYCHHHYTKIKKRGNVKVIPPYRPIGANDSPGGSPIKETEPIKTTSKRKLSSTSSGKSVSKSATPVDEISLVNTFDSKSGLSSSNQELSQNEDSSTSQTSQSATNGSKRRKAGGARTPPTTNTTALSGVSPDASPRPITPLTNSVGSVAPVGTVIPGVVTTTPVGQTNRPSNAGSMFGNSITSSNSEKRQSGVVKEVRPNSILVNVPLDAAMMPNSPNISTSSGNTSNTIVGSGVASTSNIVSSVSPLMVPHGSTLSPPISTTSSQLTSSEQGTNLQPSQQQQQQQQQPVKRSSRSQSSEKSDKGRRSSKRSSNSSSGTAVTSNSNNVSNCVPNSKPSISPPLQNSLSHNNTAQSMVKVDETHQSTPPPPPLTSAVQMNNHVNDVSNTSSGSRGRRSNSNSSVNATIKEEKDIKIMQTAGLNAAHMLGNQLNPTSAMAQKMCDTLSQEMVAHSVFNSEPATNHLVGPQLIKFQPPRLNNGSSTNLSNGSGSGGSSSVSAIAGNTSSTGGNNHGWGQTNMPQTLEQLLERQWEQGSQFLMEQAQHFDIASLLSCLHQLRAENHQLEEHVNSLIQRRDHLLAVNARLAIPLVPNVSTAPSGTDRTGSGSSSNASNSVPQPTSANTPPVMVSAQGAAIVENGLPDSPRHDYLPSTAPPPPVPPSSSMRQIRQQGGNSIGGQSQNNTGGYQPSQNSVLVRTTSVDPSRRSSHSPATSVFSSNSSSMYSHSTVAQSQQLAQQPQVVIRRDVISELSHHTGSVASSQPPTLVPANQSLGSGGGGSGGGGGGGGTTAGSSGGGGANANAASAAVPPSSQSQQQQQQQQPVVATRPS</sequence>
<feature type="compositionally biased region" description="Gly residues" evidence="9">
    <location>
        <begin position="948"/>
        <end position="973"/>
    </location>
</feature>